<proteinExistence type="predicted"/>
<feature type="compositionally biased region" description="Basic and acidic residues" evidence="1">
    <location>
        <begin position="125"/>
        <end position="152"/>
    </location>
</feature>
<comment type="caution">
    <text evidence="2">The sequence shown here is derived from an EMBL/GenBank/DDBJ whole genome shotgun (WGS) entry which is preliminary data.</text>
</comment>
<dbReference type="EMBL" id="VXIS01000028">
    <property type="protein sequence ID" value="KAA8912089.1"/>
    <property type="molecule type" value="Genomic_DNA"/>
</dbReference>
<keyword evidence="3" id="KW-1185">Reference proteome</keyword>
<gene>
    <name evidence="2" type="ORF">FN846DRAFT_903822</name>
</gene>
<feature type="region of interest" description="Disordered" evidence="1">
    <location>
        <begin position="125"/>
        <end position="157"/>
    </location>
</feature>
<protein>
    <submittedName>
        <fullName evidence="2">Uncharacterized protein</fullName>
    </submittedName>
</protein>
<dbReference type="Proteomes" id="UP000326924">
    <property type="component" value="Unassembled WGS sequence"/>
</dbReference>
<feature type="compositionally biased region" description="Low complexity" evidence="1">
    <location>
        <begin position="38"/>
        <end position="53"/>
    </location>
</feature>
<sequence length="307" mass="34149">MADAPVALPATFKNRAHRRGKRKRSRPLYNEQRGAPKTSVARRATSSTGTTAPGRRRTWRASVKTVTANMNASPLEQAVFSAAAIDALPLHKIWLDDARKMKAAKEKKLLSDPADGADADRKANDYAEHHESEASHHRCREEPALIEQRDDDAPMPVRGLRDETPFRLHRLQANSIHRSLSGARSDGAVPRPFQRDDLSVSLSGSGSHGQASRILNPKTSILIKFDGNPPVRTPIVVTRDAPFHRVYLRVTLELKLTTYRNRLLAYVPDIVGPSSLFNLDCDKTWRRLADDSRVQSLLLGVTNPEPV</sequence>
<dbReference type="AlphaFoldDB" id="A0A5J5F6B4"/>
<feature type="region of interest" description="Disordered" evidence="1">
    <location>
        <begin position="13"/>
        <end position="58"/>
    </location>
</feature>
<name>A0A5J5F6B4_9PEZI</name>
<evidence type="ECO:0000313" key="3">
    <source>
        <dbReference type="Proteomes" id="UP000326924"/>
    </source>
</evidence>
<dbReference type="InParanoid" id="A0A5J5F6B4"/>
<reference evidence="2 3" key="1">
    <citation type="submission" date="2019-09" db="EMBL/GenBank/DDBJ databases">
        <title>Draft genome of the ectomycorrhizal ascomycete Sphaerosporella brunnea.</title>
        <authorList>
            <consortium name="DOE Joint Genome Institute"/>
            <person name="Benucci G.M."/>
            <person name="Marozzi G."/>
            <person name="Antonielli L."/>
            <person name="Sanchez S."/>
            <person name="Marco P."/>
            <person name="Wang X."/>
            <person name="Falini L.B."/>
            <person name="Barry K."/>
            <person name="Haridas S."/>
            <person name="Lipzen A."/>
            <person name="Labutti K."/>
            <person name="Grigoriev I.V."/>
            <person name="Murat C."/>
            <person name="Martin F."/>
            <person name="Albertini E."/>
            <person name="Donnini D."/>
            <person name="Bonito G."/>
        </authorList>
    </citation>
    <scope>NUCLEOTIDE SEQUENCE [LARGE SCALE GENOMIC DNA]</scope>
    <source>
        <strain evidence="2 3">Sb_GMNB300</strain>
    </source>
</reference>
<organism evidence="2 3">
    <name type="scientific">Sphaerosporella brunnea</name>
    <dbReference type="NCBI Taxonomy" id="1250544"/>
    <lineage>
        <taxon>Eukaryota</taxon>
        <taxon>Fungi</taxon>
        <taxon>Dikarya</taxon>
        <taxon>Ascomycota</taxon>
        <taxon>Pezizomycotina</taxon>
        <taxon>Pezizomycetes</taxon>
        <taxon>Pezizales</taxon>
        <taxon>Pyronemataceae</taxon>
        <taxon>Sphaerosporella</taxon>
    </lineage>
</organism>
<accession>A0A5J5F6B4</accession>
<feature type="compositionally biased region" description="Basic residues" evidence="1">
    <location>
        <begin position="14"/>
        <end position="26"/>
    </location>
</feature>
<evidence type="ECO:0000256" key="1">
    <source>
        <dbReference type="SAM" id="MobiDB-lite"/>
    </source>
</evidence>
<evidence type="ECO:0000313" key="2">
    <source>
        <dbReference type="EMBL" id="KAA8912089.1"/>
    </source>
</evidence>